<dbReference type="Proteomes" id="UP001302812">
    <property type="component" value="Unassembled WGS sequence"/>
</dbReference>
<evidence type="ECO:0000256" key="3">
    <source>
        <dbReference type="ARBA" id="ARBA00022989"/>
    </source>
</evidence>
<protein>
    <submittedName>
        <fullName evidence="8">PAP2-domain-containing protein</fullName>
    </submittedName>
</protein>
<evidence type="ECO:0000256" key="1">
    <source>
        <dbReference type="ARBA" id="ARBA00004141"/>
    </source>
</evidence>
<dbReference type="EMBL" id="MU853345">
    <property type="protein sequence ID" value="KAK4111560.1"/>
    <property type="molecule type" value="Genomic_DNA"/>
</dbReference>
<keyword evidence="3 6" id="KW-1133">Transmembrane helix</keyword>
<keyword evidence="2 6" id="KW-0812">Transmembrane</keyword>
<organism evidence="8 9">
    <name type="scientific">Canariomyces notabilis</name>
    <dbReference type="NCBI Taxonomy" id="2074819"/>
    <lineage>
        <taxon>Eukaryota</taxon>
        <taxon>Fungi</taxon>
        <taxon>Dikarya</taxon>
        <taxon>Ascomycota</taxon>
        <taxon>Pezizomycotina</taxon>
        <taxon>Sordariomycetes</taxon>
        <taxon>Sordariomycetidae</taxon>
        <taxon>Sordariales</taxon>
        <taxon>Chaetomiaceae</taxon>
        <taxon>Canariomyces</taxon>
    </lineage>
</organism>
<dbReference type="RefSeq" id="XP_064669130.1">
    <property type="nucleotide sequence ID" value="XM_064816861.1"/>
</dbReference>
<keyword evidence="4 6" id="KW-0472">Membrane</keyword>
<dbReference type="InterPro" id="IPR036938">
    <property type="entry name" value="PAP2/HPO_sf"/>
</dbReference>
<feature type="compositionally biased region" description="Polar residues" evidence="5">
    <location>
        <begin position="457"/>
        <end position="466"/>
    </location>
</feature>
<dbReference type="PANTHER" id="PTHR31310:SF11">
    <property type="entry name" value="INOSITOL PHOSPHORYLCERAMIDE SYNTHASE CATALYTIC SUBUNIT AUR1"/>
    <property type="match status" value="1"/>
</dbReference>
<dbReference type="Pfam" id="PF14378">
    <property type="entry name" value="PAP2_3"/>
    <property type="match status" value="1"/>
</dbReference>
<dbReference type="GO" id="GO:0006676">
    <property type="term" value="P:mannosyl diphosphorylinositol ceramide metabolic process"/>
    <property type="evidence" value="ECO:0007669"/>
    <property type="project" value="TreeGrafter"/>
</dbReference>
<dbReference type="AlphaFoldDB" id="A0AAN6YQA9"/>
<feature type="region of interest" description="Disordered" evidence="5">
    <location>
        <begin position="401"/>
        <end position="473"/>
    </location>
</feature>
<dbReference type="GO" id="GO:0030148">
    <property type="term" value="P:sphingolipid biosynthetic process"/>
    <property type="evidence" value="ECO:0007669"/>
    <property type="project" value="TreeGrafter"/>
</dbReference>
<feature type="domain" description="Phosphatidic acid phosphatase type 2/haloperoxidase" evidence="7">
    <location>
        <begin position="238"/>
        <end position="375"/>
    </location>
</feature>
<dbReference type="SUPFAM" id="SSF48317">
    <property type="entry name" value="Acid phosphatase/Vanadium-dependent haloperoxidase"/>
    <property type="match status" value="1"/>
</dbReference>
<feature type="transmembrane region" description="Helical" evidence="6">
    <location>
        <begin position="208"/>
        <end position="234"/>
    </location>
</feature>
<feature type="transmembrane region" description="Helical" evidence="6">
    <location>
        <begin position="356"/>
        <end position="374"/>
    </location>
</feature>
<accession>A0AAN6YQA9</accession>
<dbReference type="InterPro" id="IPR026841">
    <property type="entry name" value="Aur1/Ipt1"/>
</dbReference>
<evidence type="ECO:0000313" key="9">
    <source>
        <dbReference type="Proteomes" id="UP001302812"/>
    </source>
</evidence>
<dbReference type="Gene3D" id="1.20.144.10">
    <property type="entry name" value="Phosphatidic acid phosphatase type 2/haloperoxidase"/>
    <property type="match status" value="1"/>
</dbReference>
<dbReference type="SMART" id="SM00014">
    <property type="entry name" value="acidPPc"/>
    <property type="match status" value="1"/>
</dbReference>
<name>A0AAN6YQA9_9PEZI</name>
<gene>
    <name evidence="8" type="ORF">N656DRAFT_790214</name>
</gene>
<evidence type="ECO:0000256" key="2">
    <source>
        <dbReference type="ARBA" id="ARBA00022692"/>
    </source>
</evidence>
<comment type="caution">
    <text evidence="8">The sequence shown here is derived from an EMBL/GenBank/DDBJ whole genome shotgun (WGS) entry which is preliminary data.</text>
</comment>
<evidence type="ECO:0000313" key="8">
    <source>
        <dbReference type="EMBL" id="KAK4111560.1"/>
    </source>
</evidence>
<sequence>METLDEYPSSFLDPIHTPTILPTSTKPKFVPLRWPGKLSLHLPVIPHKIWSPGRKLKLKTRQRTQDASNNVKISSGEVDDITRLQTSFDVWASLRALRERRWTLWDLQHLVTLGYILFSLAILPPAPLVKTGALAVLGVLLLMPITRQFFLPSLPIWTYLLYFFASRFIAPEYRPHIWVKVLPALENVLYGANLSNILSAHTHAVLDVLAWVPYGLGHFALPAFCSAFMFFFAAPGTTPVFARAFGYMSMLGVTIQLIFPCTPPWYEKLHGLEPAHYGMEGSPAGLRRVDELFGVDMYTTSFTTAPLPFGAFPSLHAADAILEALFMQYCFPRFRPLFIFYAVWISWSTMYLNHHYAIDLVGGGIMAAVAYYIARSRWLPRPQLDKTTRWEYEYVEYGDRSRATDEETGDGGYGLGLLPRRRGTSDSDEWTLGSSSSFDSLSRGDTLCGSSSSSSSTPGILSPTTPTDDHYDAWSKIRLGPREDDSAEVYVAR</sequence>
<dbReference type="InterPro" id="IPR052185">
    <property type="entry name" value="IPC_Synthase-Related"/>
</dbReference>
<feature type="transmembrane region" description="Helical" evidence="6">
    <location>
        <begin position="240"/>
        <end position="259"/>
    </location>
</feature>
<dbReference type="CDD" id="cd03386">
    <property type="entry name" value="PAP2_Aur1_like"/>
    <property type="match status" value="1"/>
</dbReference>
<proteinExistence type="predicted"/>
<dbReference type="InterPro" id="IPR000326">
    <property type="entry name" value="PAP2/HPO"/>
</dbReference>
<evidence type="ECO:0000256" key="4">
    <source>
        <dbReference type="ARBA" id="ARBA00023136"/>
    </source>
</evidence>
<reference evidence="8" key="2">
    <citation type="submission" date="2023-05" db="EMBL/GenBank/DDBJ databases">
        <authorList>
            <consortium name="Lawrence Berkeley National Laboratory"/>
            <person name="Steindorff A."/>
            <person name="Hensen N."/>
            <person name="Bonometti L."/>
            <person name="Westerberg I."/>
            <person name="Brannstrom I.O."/>
            <person name="Guillou S."/>
            <person name="Cros-Aarteil S."/>
            <person name="Calhoun S."/>
            <person name="Haridas S."/>
            <person name="Kuo A."/>
            <person name="Mondo S."/>
            <person name="Pangilinan J."/>
            <person name="Riley R."/>
            <person name="Labutti K."/>
            <person name="Andreopoulos B."/>
            <person name="Lipzen A."/>
            <person name="Chen C."/>
            <person name="Yanf M."/>
            <person name="Daum C."/>
            <person name="Ng V."/>
            <person name="Clum A."/>
            <person name="Ohm R."/>
            <person name="Martin F."/>
            <person name="Silar P."/>
            <person name="Natvig D."/>
            <person name="Lalanne C."/>
            <person name="Gautier V."/>
            <person name="Ament-Velasquez S.L."/>
            <person name="Kruys A."/>
            <person name="Hutchinson M.I."/>
            <person name="Powell A.J."/>
            <person name="Barry K."/>
            <person name="Miller A.N."/>
            <person name="Grigoriev I.V."/>
            <person name="Debuchy R."/>
            <person name="Gladieux P."/>
            <person name="Thoren M.H."/>
            <person name="Johannesson H."/>
        </authorList>
    </citation>
    <scope>NUCLEOTIDE SEQUENCE</scope>
    <source>
        <strain evidence="8">CBS 508.74</strain>
    </source>
</reference>
<dbReference type="FunFam" id="1.20.144.10:FF:000015">
    <property type="entry name" value="Aureobasidin resistance protein Aur1"/>
    <property type="match status" value="1"/>
</dbReference>
<evidence type="ECO:0000256" key="5">
    <source>
        <dbReference type="SAM" id="MobiDB-lite"/>
    </source>
</evidence>
<dbReference type="GO" id="GO:0016020">
    <property type="term" value="C:membrane"/>
    <property type="evidence" value="ECO:0007669"/>
    <property type="project" value="UniProtKB-SubCell"/>
</dbReference>
<evidence type="ECO:0000259" key="7">
    <source>
        <dbReference type="SMART" id="SM00014"/>
    </source>
</evidence>
<keyword evidence="9" id="KW-1185">Reference proteome</keyword>
<evidence type="ECO:0000256" key="6">
    <source>
        <dbReference type="SAM" id="Phobius"/>
    </source>
</evidence>
<feature type="transmembrane region" description="Helical" evidence="6">
    <location>
        <begin position="334"/>
        <end position="350"/>
    </location>
</feature>
<dbReference type="GO" id="GO:0070916">
    <property type="term" value="C:inositol phosphoceramide synthase complex"/>
    <property type="evidence" value="ECO:0007669"/>
    <property type="project" value="TreeGrafter"/>
</dbReference>
<comment type="subcellular location">
    <subcellularLocation>
        <location evidence="1">Membrane</location>
        <topology evidence="1">Multi-pass membrane protein</topology>
    </subcellularLocation>
</comment>
<dbReference type="GeneID" id="89940986"/>
<dbReference type="PANTHER" id="PTHR31310">
    <property type="match status" value="1"/>
</dbReference>
<reference evidence="8" key="1">
    <citation type="journal article" date="2023" name="Mol. Phylogenet. Evol.">
        <title>Genome-scale phylogeny and comparative genomics of the fungal order Sordariales.</title>
        <authorList>
            <person name="Hensen N."/>
            <person name="Bonometti L."/>
            <person name="Westerberg I."/>
            <person name="Brannstrom I.O."/>
            <person name="Guillou S."/>
            <person name="Cros-Aarteil S."/>
            <person name="Calhoun S."/>
            <person name="Haridas S."/>
            <person name="Kuo A."/>
            <person name="Mondo S."/>
            <person name="Pangilinan J."/>
            <person name="Riley R."/>
            <person name="LaButti K."/>
            <person name="Andreopoulos B."/>
            <person name="Lipzen A."/>
            <person name="Chen C."/>
            <person name="Yan M."/>
            <person name="Daum C."/>
            <person name="Ng V."/>
            <person name="Clum A."/>
            <person name="Steindorff A."/>
            <person name="Ohm R.A."/>
            <person name="Martin F."/>
            <person name="Silar P."/>
            <person name="Natvig D.O."/>
            <person name="Lalanne C."/>
            <person name="Gautier V."/>
            <person name="Ament-Velasquez S.L."/>
            <person name="Kruys A."/>
            <person name="Hutchinson M.I."/>
            <person name="Powell A.J."/>
            <person name="Barry K."/>
            <person name="Miller A.N."/>
            <person name="Grigoriev I.V."/>
            <person name="Debuchy R."/>
            <person name="Gladieux P."/>
            <person name="Hiltunen Thoren M."/>
            <person name="Johannesson H."/>
        </authorList>
    </citation>
    <scope>NUCLEOTIDE SEQUENCE</scope>
    <source>
        <strain evidence="8">CBS 508.74</strain>
    </source>
</reference>
<feature type="transmembrane region" description="Helical" evidence="6">
    <location>
        <begin position="149"/>
        <end position="170"/>
    </location>
</feature>